<comment type="caution">
    <text evidence="6">The sequence shown here is derived from an EMBL/GenBank/DDBJ whole genome shotgun (WGS) entry which is preliminary data.</text>
</comment>
<dbReference type="Pfam" id="PF01925">
    <property type="entry name" value="TauE"/>
    <property type="match status" value="1"/>
</dbReference>
<evidence type="ECO:0000256" key="3">
    <source>
        <dbReference type="ARBA" id="ARBA00022989"/>
    </source>
</evidence>
<dbReference type="EMBL" id="WNKS01000038">
    <property type="protein sequence ID" value="MTV33361.1"/>
    <property type="molecule type" value="Genomic_DNA"/>
</dbReference>
<dbReference type="Proteomes" id="UP000439113">
    <property type="component" value="Unassembled WGS sequence"/>
</dbReference>
<feature type="transmembrane region" description="Helical" evidence="5">
    <location>
        <begin position="123"/>
        <end position="144"/>
    </location>
</feature>
<feature type="transmembrane region" description="Helical" evidence="5">
    <location>
        <begin position="6"/>
        <end position="27"/>
    </location>
</feature>
<feature type="transmembrane region" description="Helical" evidence="5">
    <location>
        <begin position="227"/>
        <end position="244"/>
    </location>
</feature>
<protein>
    <recommendedName>
        <fullName evidence="5">Probable membrane transporter protein</fullName>
    </recommendedName>
</protein>
<evidence type="ECO:0000256" key="5">
    <source>
        <dbReference type="RuleBase" id="RU363041"/>
    </source>
</evidence>
<dbReference type="AlphaFoldDB" id="A0A6N8DW53"/>
<gene>
    <name evidence="6" type="ORF">GJ654_20500</name>
</gene>
<reference evidence="6 7" key="1">
    <citation type="submission" date="2019-11" db="EMBL/GenBank/DDBJ databases">
        <title>Whole-genome sequence of a Rhodoblastus acidophilus DSM 142.</title>
        <authorList>
            <person name="Kyndt J.A."/>
            <person name="Meyer T.E."/>
        </authorList>
    </citation>
    <scope>NUCLEOTIDE SEQUENCE [LARGE SCALE GENOMIC DNA]</scope>
    <source>
        <strain evidence="6 7">DSM 142</strain>
    </source>
</reference>
<feature type="transmembrane region" description="Helical" evidence="5">
    <location>
        <begin position="66"/>
        <end position="86"/>
    </location>
</feature>
<keyword evidence="3 5" id="KW-1133">Transmembrane helix</keyword>
<feature type="transmembrane region" description="Helical" evidence="5">
    <location>
        <begin position="201"/>
        <end position="220"/>
    </location>
</feature>
<dbReference type="InterPro" id="IPR051598">
    <property type="entry name" value="TSUP/Inactive_protease-like"/>
</dbReference>
<feature type="transmembrane region" description="Helical" evidence="5">
    <location>
        <begin position="93"/>
        <end position="111"/>
    </location>
</feature>
<evidence type="ECO:0000256" key="2">
    <source>
        <dbReference type="ARBA" id="ARBA00022692"/>
    </source>
</evidence>
<name>A0A6N8DW53_RHOAC</name>
<evidence type="ECO:0000313" key="7">
    <source>
        <dbReference type="Proteomes" id="UP000439113"/>
    </source>
</evidence>
<keyword evidence="2 5" id="KW-0812">Transmembrane</keyword>
<evidence type="ECO:0000256" key="1">
    <source>
        <dbReference type="ARBA" id="ARBA00004141"/>
    </source>
</evidence>
<dbReference type="PANTHER" id="PTHR43701:SF2">
    <property type="entry name" value="MEMBRANE TRANSPORTER PROTEIN YJNA-RELATED"/>
    <property type="match status" value="1"/>
</dbReference>
<sequence>MIGALGGLIGLGGAEFRLPLLIGVFRFRALEAVILNKAMSLIVVAAALPFRAATVSFAAVTANWPIIVNLLAGSMLGAWLGAGWATKLSSRNLYRTLATLMVLIAGALVFGHGSTSASALLSGWGLVVAGIAAGFSIGVVASLMGVAGGELLIPTLVLLFGADIKLAGSLSLAVSLPTMIVAFTRYSRDSAFAVIAQNTRFVVVMAFGSIVGAFIGGRLLGIVPDHVLLPGLALILVASSVKVWRHG</sequence>
<dbReference type="GO" id="GO:0005886">
    <property type="term" value="C:plasma membrane"/>
    <property type="evidence" value="ECO:0007669"/>
    <property type="project" value="UniProtKB-SubCell"/>
</dbReference>
<evidence type="ECO:0000313" key="6">
    <source>
        <dbReference type="EMBL" id="MTV33361.1"/>
    </source>
</evidence>
<comment type="subcellular location">
    <subcellularLocation>
        <location evidence="5">Cell membrane</location>
        <topology evidence="5">Multi-pass membrane protein</topology>
    </subcellularLocation>
    <subcellularLocation>
        <location evidence="1">Membrane</location>
        <topology evidence="1">Multi-pass membrane protein</topology>
    </subcellularLocation>
</comment>
<dbReference type="InterPro" id="IPR002781">
    <property type="entry name" value="TM_pro_TauE-like"/>
</dbReference>
<keyword evidence="4 5" id="KW-0472">Membrane</keyword>
<dbReference type="PANTHER" id="PTHR43701">
    <property type="entry name" value="MEMBRANE TRANSPORTER PROTEIN MJ0441-RELATED"/>
    <property type="match status" value="1"/>
</dbReference>
<accession>A0A6N8DW53</accession>
<organism evidence="6 7">
    <name type="scientific">Rhodoblastus acidophilus</name>
    <name type="common">Rhodopseudomonas acidophila</name>
    <dbReference type="NCBI Taxonomy" id="1074"/>
    <lineage>
        <taxon>Bacteria</taxon>
        <taxon>Pseudomonadati</taxon>
        <taxon>Pseudomonadota</taxon>
        <taxon>Alphaproteobacteria</taxon>
        <taxon>Hyphomicrobiales</taxon>
        <taxon>Rhodoblastaceae</taxon>
        <taxon>Rhodoblastus</taxon>
    </lineage>
</organism>
<evidence type="ECO:0000256" key="4">
    <source>
        <dbReference type="ARBA" id="ARBA00023136"/>
    </source>
</evidence>
<proteinExistence type="inferred from homology"/>
<feature type="transmembrane region" description="Helical" evidence="5">
    <location>
        <begin position="39"/>
        <end position="60"/>
    </location>
</feature>
<keyword evidence="5" id="KW-1003">Cell membrane</keyword>
<comment type="similarity">
    <text evidence="5">Belongs to the 4-toluene sulfonate uptake permease (TSUP) (TC 2.A.102) family.</text>
</comment>